<dbReference type="Pfam" id="PF14634">
    <property type="entry name" value="zf-RING_5"/>
    <property type="match status" value="1"/>
</dbReference>
<keyword evidence="1" id="KW-0880">Kelch repeat</keyword>
<feature type="region of interest" description="Disordered" evidence="7">
    <location>
        <begin position="313"/>
        <end position="355"/>
    </location>
</feature>
<keyword evidence="4 6" id="KW-0863">Zinc-finger</keyword>
<gene>
    <name evidence="10" type="ORF">BSTOLATCC_MIC28934</name>
</gene>
<dbReference type="SUPFAM" id="SSF57850">
    <property type="entry name" value="RING/U-box"/>
    <property type="match status" value="1"/>
</dbReference>
<dbReference type="Pfam" id="PF24681">
    <property type="entry name" value="Kelch_KLHDC2_KLHL20_DRC7"/>
    <property type="match status" value="1"/>
</dbReference>
<dbReference type="SMART" id="SM00612">
    <property type="entry name" value="Kelch"/>
    <property type="match status" value="6"/>
</dbReference>
<evidence type="ECO:0000256" key="1">
    <source>
        <dbReference type="ARBA" id="ARBA00022441"/>
    </source>
</evidence>
<feature type="domain" description="RING-type" evidence="8">
    <location>
        <begin position="3"/>
        <end position="47"/>
    </location>
</feature>
<dbReference type="InterPro" id="IPR006652">
    <property type="entry name" value="Kelch_1"/>
</dbReference>
<evidence type="ECO:0000256" key="5">
    <source>
        <dbReference type="ARBA" id="ARBA00022833"/>
    </source>
</evidence>
<dbReference type="PROSITE" id="PS50089">
    <property type="entry name" value="ZF_RING_2"/>
    <property type="match status" value="1"/>
</dbReference>
<keyword evidence="2" id="KW-0479">Metal-binding</keyword>
<accession>A0AAU9JIW5</accession>
<dbReference type="Gene3D" id="2.120.10.80">
    <property type="entry name" value="Kelch-type beta propeller"/>
    <property type="match status" value="2"/>
</dbReference>
<sequence length="675" mass="75199">MECYECQLEFEEPHRLPRILTTCGHTLCHSCVSTLLVSNSVICPQCNTKNPATSVNSFPANIALIQLRQKPAQDLCEIHGKSLEGYCNNDHKVLCVSCILDSGHKSHDISSISKAAGKQREILSNLALSALQNEQGLIKEEQELENLTKISYENYEKVLKEFSGFYEAIREALLARENEMVARMKTTLDEDLAIIDERHKQNKKQACLIQSFKSELERAESENDLELISRFKSREAVAKQACSKLQAFSKSDAFSQFSREIEANFFWKLIKQVFAYAPKSKIQPKKNEEKVPLALANAAFSKDLRGNAKPVVEIEKKGGKKEVKQRPATVKPTQKKPKQIGRPKESSAGQTPHDDGLFEWNDDFSGFHKPPDEFAFSMKSFDLASLYKAPQANIYTLGGFSDKGLVSLECYNCTTNSSDFLADSLTSRTQFGAISLNNSILMIGGKHAGKRISSSEEYNIHTNEWLLSDITLTSPRSGFAAMSISNDIYVLGGSDGVPLRVFECFNDRGWSSLPPMKQRRDETAGTVGPDLQIYSIGGYGGGEMMCLNSSERFSMETNSWEEIPSMQVPRRALSAVTLPDGIYAIGGYDGGKYLKTLEKFDIRMGKWINLASMKHARCTLSAVVSPDCQFIYAIGGFNGSALAVVERYSVVEDKWTELLPLQNPRFMHSSVLISD</sequence>
<dbReference type="GO" id="GO:0008270">
    <property type="term" value="F:zinc ion binding"/>
    <property type="evidence" value="ECO:0007669"/>
    <property type="project" value="UniProtKB-KW"/>
</dbReference>
<dbReference type="InterPro" id="IPR000315">
    <property type="entry name" value="Znf_B-box"/>
</dbReference>
<reference evidence="10" key="1">
    <citation type="submission" date="2021-09" db="EMBL/GenBank/DDBJ databases">
        <authorList>
            <consortium name="AG Swart"/>
            <person name="Singh M."/>
            <person name="Singh A."/>
            <person name="Seah K."/>
            <person name="Emmerich C."/>
        </authorList>
    </citation>
    <scope>NUCLEOTIDE SEQUENCE</scope>
    <source>
        <strain evidence="10">ATCC30299</strain>
    </source>
</reference>
<dbReference type="SUPFAM" id="SSF117281">
    <property type="entry name" value="Kelch motif"/>
    <property type="match status" value="1"/>
</dbReference>
<dbReference type="PANTHER" id="PTHR24412">
    <property type="entry name" value="KELCH PROTEIN"/>
    <property type="match status" value="1"/>
</dbReference>
<keyword evidence="3" id="KW-0677">Repeat</keyword>
<dbReference type="InterPro" id="IPR001841">
    <property type="entry name" value="Znf_RING"/>
</dbReference>
<proteinExistence type="predicted"/>
<dbReference type="AlphaFoldDB" id="A0AAU9JIW5"/>
<evidence type="ECO:0000256" key="4">
    <source>
        <dbReference type="ARBA" id="ARBA00022771"/>
    </source>
</evidence>
<dbReference type="Gene3D" id="3.30.160.60">
    <property type="entry name" value="Classic Zinc Finger"/>
    <property type="match status" value="1"/>
</dbReference>
<dbReference type="Proteomes" id="UP001162131">
    <property type="component" value="Unassembled WGS sequence"/>
</dbReference>
<evidence type="ECO:0000256" key="6">
    <source>
        <dbReference type="PROSITE-ProRule" id="PRU00024"/>
    </source>
</evidence>
<dbReference type="SUPFAM" id="SSF57845">
    <property type="entry name" value="B-box zinc-binding domain"/>
    <property type="match status" value="1"/>
</dbReference>
<evidence type="ECO:0000256" key="2">
    <source>
        <dbReference type="ARBA" id="ARBA00022723"/>
    </source>
</evidence>
<dbReference type="SMART" id="SM00336">
    <property type="entry name" value="BBOX"/>
    <property type="match status" value="1"/>
</dbReference>
<dbReference type="InterPro" id="IPR017907">
    <property type="entry name" value="Znf_RING_CS"/>
</dbReference>
<evidence type="ECO:0000259" key="8">
    <source>
        <dbReference type="PROSITE" id="PS50089"/>
    </source>
</evidence>
<dbReference type="Pfam" id="PF00643">
    <property type="entry name" value="zf-B_box"/>
    <property type="match status" value="1"/>
</dbReference>
<organism evidence="10 11">
    <name type="scientific">Blepharisma stoltei</name>
    <dbReference type="NCBI Taxonomy" id="1481888"/>
    <lineage>
        <taxon>Eukaryota</taxon>
        <taxon>Sar</taxon>
        <taxon>Alveolata</taxon>
        <taxon>Ciliophora</taxon>
        <taxon>Postciliodesmatophora</taxon>
        <taxon>Heterotrichea</taxon>
        <taxon>Heterotrichida</taxon>
        <taxon>Blepharismidae</taxon>
        <taxon>Blepharisma</taxon>
    </lineage>
</organism>
<keyword evidence="5" id="KW-0862">Zinc</keyword>
<feature type="compositionally biased region" description="Basic and acidic residues" evidence="7">
    <location>
        <begin position="313"/>
        <end position="325"/>
    </location>
</feature>
<dbReference type="PANTHER" id="PTHR24412:SF489">
    <property type="entry name" value="RING FINGER DOMAIN AND KELCH REPEAT-CONTAINING PROTEIN DDB_G0271372"/>
    <property type="match status" value="1"/>
</dbReference>
<dbReference type="InterPro" id="IPR015915">
    <property type="entry name" value="Kelch-typ_b-propeller"/>
</dbReference>
<evidence type="ECO:0000259" key="9">
    <source>
        <dbReference type="PROSITE" id="PS50119"/>
    </source>
</evidence>
<keyword evidence="11" id="KW-1185">Reference proteome</keyword>
<dbReference type="InterPro" id="IPR013083">
    <property type="entry name" value="Znf_RING/FYVE/PHD"/>
</dbReference>
<dbReference type="PROSITE" id="PS50119">
    <property type="entry name" value="ZF_BBOX"/>
    <property type="match status" value="1"/>
</dbReference>
<evidence type="ECO:0000256" key="3">
    <source>
        <dbReference type="ARBA" id="ARBA00022737"/>
    </source>
</evidence>
<evidence type="ECO:0000256" key="7">
    <source>
        <dbReference type="SAM" id="MobiDB-lite"/>
    </source>
</evidence>
<protein>
    <submittedName>
        <fullName evidence="10">Uncharacterized protein</fullName>
    </submittedName>
</protein>
<evidence type="ECO:0000313" key="10">
    <source>
        <dbReference type="EMBL" id="CAG9321659.1"/>
    </source>
</evidence>
<dbReference type="CDD" id="cd19769">
    <property type="entry name" value="Bbox2_TRIM16-like"/>
    <property type="match status" value="1"/>
</dbReference>
<name>A0AAU9JIW5_9CILI</name>
<dbReference type="Gene3D" id="3.30.40.10">
    <property type="entry name" value="Zinc/RING finger domain, C3HC4 (zinc finger)"/>
    <property type="match status" value="1"/>
</dbReference>
<feature type="domain" description="B box-type" evidence="9">
    <location>
        <begin position="71"/>
        <end position="112"/>
    </location>
</feature>
<evidence type="ECO:0000313" key="11">
    <source>
        <dbReference type="Proteomes" id="UP001162131"/>
    </source>
</evidence>
<dbReference type="EMBL" id="CAJZBQ010000028">
    <property type="protein sequence ID" value="CAG9321659.1"/>
    <property type="molecule type" value="Genomic_DNA"/>
</dbReference>
<dbReference type="PROSITE" id="PS00518">
    <property type="entry name" value="ZF_RING_1"/>
    <property type="match status" value="1"/>
</dbReference>
<comment type="caution">
    <text evidence="10">The sequence shown here is derived from an EMBL/GenBank/DDBJ whole genome shotgun (WGS) entry which is preliminary data.</text>
</comment>